<protein>
    <recommendedName>
        <fullName evidence="3">Tubulin-tyrosine ligase family protein</fullName>
    </recommendedName>
</protein>
<reference evidence="1" key="1">
    <citation type="submission" date="2021-01" db="EMBL/GenBank/DDBJ databases">
        <authorList>
            <consortium name="Genoscope - CEA"/>
            <person name="William W."/>
        </authorList>
    </citation>
    <scope>NUCLEOTIDE SEQUENCE</scope>
</reference>
<dbReference type="Pfam" id="PF03133">
    <property type="entry name" value="TTL"/>
    <property type="match status" value="1"/>
</dbReference>
<gene>
    <name evidence="1" type="ORF">PPRIM_AZ9-3.1.T0230223</name>
</gene>
<dbReference type="EMBL" id="CAJJDM010000021">
    <property type="protein sequence ID" value="CAD8055522.1"/>
    <property type="molecule type" value="Genomic_DNA"/>
</dbReference>
<dbReference type="InterPro" id="IPR004344">
    <property type="entry name" value="TTL/TTLL_fam"/>
</dbReference>
<keyword evidence="2" id="KW-1185">Reference proteome</keyword>
<name>A0A8S1KQN2_PARPR</name>
<organism evidence="1 2">
    <name type="scientific">Paramecium primaurelia</name>
    <dbReference type="NCBI Taxonomy" id="5886"/>
    <lineage>
        <taxon>Eukaryota</taxon>
        <taxon>Sar</taxon>
        <taxon>Alveolata</taxon>
        <taxon>Ciliophora</taxon>
        <taxon>Intramacronucleata</taxon>
        <taxon>Oligohymenophorea</taxon>
        <taxon>Peniculida</taxon>
        <taxon>Parameciidae</taxon>
        <taxon>Paramecium</taxon>
    </lineage>
</organism>
<comment type="caution">
    <text evidence="1">The sequence shown here is derived from an EMBL/GenBank/DDBJ whole genome shotgun (WGS) entry which is preliminary data.</text>
</comment>
<dbReference type="PROSITE" id="PS51221">
    <property type="entry name" value="TTL"/>
    <property type="match status" value="1"/>
</dbReference>
<evidence type="ECO:0000313" key="2">
    <source>
        <dbReference type="Proteomes" id="UP000688137"/>
    </source>
</evidence>
<dbReference type="AlphaFoldDB" id="A0A8S1KQN2"/>
<dbReference type="OMA" id="YSEDYGR"/>
<dbReference type="PANTHER" id="PTHR46069">
    <property type="entry name" value="TUBULIN TYROSINE LIGASE"/>
    <property type="match status" value="1"/>
</dbReference>
<dbReference type="Proteomes" id="UP000688137">
    <property type="component" value="Unassembled WGS sequence"/>
</dbReference>
<sequence>MKKSFTSHSPSSDHYYIGPREMKLPKFEFEYPPSCYGLVVSSTKNSNKTELISDSSSESLLPPLIYFKIKEKKLQKEQDEKCVLVGNTLHQMPKKIIKPKISYQPDIFPLKALKKKIVKQKFNGIYFEDERYSSDPEFQLNYANLRTYYNSINLSNNLYVQPMINSYKAYIGKGNNGQLVQWILKRRWWWSIVDKEKEQVNFLWQQLRNNSYIELIPESNQEILQQQVNNQEQNLIIQEIQYYNLLPNQLSFQLQKMRKKIGKNSKIISFDQALKFSQTLRLFEVNGNSKLHNHIQNNTHLGSKKNLFYNMKRYYEQQGLNVFDFLPQTYHIKNKEDLQNFVQQNQNQSIWIVKPAELTNRGHGIHIFQTINEVQQYLRSIHHHKNGAQKTFIVQKYIENPLLYNQRKFDIRCYILFTSVNGQHKGYWYKDGYIRTSSQEFSLMNLSNKLIHLTNDAVQKYSEDYGRFEKGNKVSFEEFNNFLPIDFYQTIYIQMRNIALDQFKATYGKLDPNRKENSFELFGLDFMIDDKFKVWLIETNTNPCLECSGPLLTKLIPQLIEDLFKLVLDPLYPPPQFYNSKKFIYDSFENKFELIFDSSMLDVPLKFTQNLIDEQ</sequence>
<proteinExistence type="predicted"/>
<dbReference type="PANTHER" id="PTHR46069:SF1">
    <property type="entry name" value="CHROMOSOME UNDETERMINED SCAFFOLD_125, WHOLE GENOME SHOTGUN SEQUENCE"/>
    <property type="match status" value="1"/>
</dbReference>
<accession>A0A8S1KQN2</accession>
<evidence type="ECO:0008006" key="3">
    <source>
        <dbReference type="Google" id="ProtNLM"/>
    </source>
</evidence>
<evidence type="ECO:0000313" key="1">
    <source>
        <dbReference type="EMBL" id="CAD8055522.1"/>
    </source>
</evidence>